<evidence type="ECO:0000313" key="3">
    <source>
        <dbReference type="Proteomes" id="UP000030624"/>
    </source>
</evidence>
<protein>
    <submittedName>
        <fullName evidence="2">Uncharacterized protein</fullName>
    </submittedName>
</protein>
<gene>
    <name evidence="2" type="ORF">GACE_0757</name>
</gene>
<name>A0A0A7GFX8_GEOAI</name>
<sequence length="44" mass="4922">MFQHYSRGGVRMSPDAIAMGLFGFAVLYGGLAYFLYRAMKAEKV</sequence>
<dbReference type="NCBIfam" id="NF033493">
    <property type="entry name" value="MetS_like_NSS"/>
    <property type="match status" value="1"/>
</dbReference>
<dbReference type="HOGENOM" id="CLU_3210612_0_0_2"/>
<proteinExistence type="predicted"/>
<organism evidence="2 3">
    <name type="scientific">Geoglobus acetivorans</name>
    <dbReference type="NCBI Taxonomy" id="565033"/>
    <lineage>
        <taxon>Archaea</taxon>
        <taxon>Methanobacteriati</taxon>
        <taxon>Methanobacteriota</taxon>
        <taxon>Archaeoglobi</taxon>
        <taxon>Archaeoglobales</taxon>
        <taxon>Archaeoglobaceae</taxon>
        <taxon>Geoglobus</taxon>
    </lineage>
</organism>
<dbReference type="Proteomes" id="UP000030624">
    <property type="component" value="Chromosome"/>
</dbReference>
<evidence type="ECO:0000256" key="1">
    <source>
        <dbReference type="SAM" id="Phobius"/>
    </source>
</evidence>
<keyword evidence="1" id="KW-0812">Transmembrane</keyword>
<keyword evidence="1" id="KW-0472">Membrane</keyword>
<dbReference type="AlphaFoldDB" id="A0A0A7GFX8"/>
<reference evidence="2 3" key="1">
    <citation type="journal article" date="2015" name="Appl. Environ. Microbiol.">
        <title>The Geoglobus acetivorans genome: Fe(III) reduction, acetate utilization, autotrophic growth, and degradation of aromatic compounds in a hyperthermophilic archaeon.</title>
        <authorList>
            <person name="Mardanov A.V."/>
            <person name="Slododkina G.B."/>
            <person name="Slobodkin A.I."/>
            <person name="Beletsky A.V."/>
            <person name="Gavrilov S.N."/>
            <person name="Kublanov I.V."/>
            <person name="Bonch-Osmolovskaya E.A."/>
            <person name="Skryabin K.G."/>
            <person name="Ravin N.V."/>
        </authorList>
    </citation>
    <scope>NUCLEOTIDE SEQUENCE [LARGE SCALE GENOMIC DNA]</scope>
    <source>
        <strain evidence="2 3">SBH6</strain>
    </source>
</reference>
<keyword evidence="1" id="KW-1133">Transmembrane helix</keyword>
<dbReference type="EMBL" id="CP009552">
    <property type="protein sequence ID" value="AIY89807.1"/>
    <property type="molecule type" value="Genomic_DNA"/>
</dbReference>
<accession>A0A0A7GFX8</accession>
<evidence type="ECO:0000313" key="2">
    <source>
        <dbReference type="EMBL" id="AIY89807.1"/>
    </source>
</evidence>
<dbReference type="KEGG" id="gac:GACE_0757"/>
<dbReference type="STRING" id="565033.GACE_0757"/>
<feature type="transmembrane region" description="Helical" evidence="1">
    <location>
        <begin position="16"/>
        <end position="36"/>
    </location>
</feature>